<gene>
    <name evidence="7" type="ORF">K489DRAFT_191012</name>
</gene>
<feature type="transmembrane region" description="Helical" evidence="4">
    <location>
        <begin position="421"/>
        <end position="441"/>
    </location>
</feature>
<sequence>MSAQPMSEKVSVKGETPRKDNENATLEQQATEDDGYPPKDGGRGAWMFLFGAAIVEVAAWAFPYTYGVFRAYLFTHPPFEGQDVISTVGVLANGMLQLALPPVMYYLNNFPTQRKNVMWIGNIICCIAPLSGGFTTNAGALIGTLGVLYGIGAGLLFAPSIHLLNDWFDQRRSLAYGVICGAGALAGAVMPPIFAVCLDNFGYRTTLIGWGLCSLVMTTIGLLCMHPRVPPTKAPKPSRKDFDFLRKPFFLIMLLATILQAFAHYMPSIYLPSFGQDYGLTAAQGSLLSTMLNLAQAIGQPLQGQLADMRKSFYTPMLVSTLGAVATVLCIWGFAKSLWSLVLFSLAFGLTAGGMAVLRPRISSATVGDEKNNEQSMLIFSILTALRGASILGSGFISTSLVHNEYPVTNSWGGGRRYQDLLIFTAVLMFVASFGAGSKFISPHTKIGKKAT</sequence>
<comment type="subcellular location">
    <subcellularLocation>
        <location evidence="1">Membrane</location>
        <topology evidence="1">Multi-pass membrane protein</topology>
    </subcellularLocation>
</comment>
<reference evidence="7" key="3">
    <citation type="submission" date="2025-08" db="UniProtKB">
        <authorList>
            <consortium name="RefSeq"/>
        </authorList>
    </citation>
    <scope>IDENTIFICATION</scope>
    <source>
        <strain evidence="7">CBS 342.82</strain>
    </source>
</reference>
<feature type="transmembrane region" description="Helical" evidence="4">
    <location>
        <begin position="207"/>
        <end position="227"/>
    </location>
</feature>
<dbReference type="Gene3D" id="1.20.1250.20">
    <property type="entry name" value="MFS general substrate transporter like domains"/>
    <property type="match status" value="2"/>
</dbReference>
<keyword evidence="4" id="KW-0472">Membrane</keyword>
<dbReference type="GO" id="GO:0022857">
    <property type="term" value="F:transmembrane transporter activity"/>
    <property type="evidence" value="ECO:0007669"/>
    <property type="project" value="InterPro"/>
</dbReference>
<name>A0A6J3M5V1_9PEZI</name>
<dbReference type="GO" id="GO:0016020">
    <property type="term" value="C:membrane"/>
    <property type="evidence" value="ECO:0007669"/>
    <property type="project" value="UniProtKB-SubCell"/>
</dbReference>
<protein>
    <submittedName>
        <fullName evidence="7">MFS general substrate transporter</fullName>
    </submittedName>
</protein>
<dbReference type="PANTHER" id="PTHR11360:SF287">
    <property type="entry name" value="MFS MONOCARBOXYLATE TRANSPORTER"/>
    <property type="match status" value="1"/>
</dbReference>
<evidence type="ECO:0000313" key="6">
    <source>
        <dbReference type="Proteomes" id="UP000504637"/>
    </source>
</evidence>
<feature type="transmembrane region" description="Helical" evidence="4">
    <location>
        <begin position="140"/>
        <end position="161"/>
    </location>
</feature>
<keyword evidence="4" id="KW-1133">Transmembrane helix</keyword>
<reference evidence="7" key="1">
    <citation type="submission" date="2020-01" db="EMBL/GenBank/DDBJ databases">
        <authorList>
            <consortium name="DOE Joint Genome Institute"/>
            <person name="Haridas S."/>
            <person name="Albert R."/>
            <person name="Binder M."/>
            <person name="Bloem J."/>
            <person name="Labutti K."/>
            <person name="Salamov A."/>
            <person name="Andreopoulos B."/>
            <person name="Baker S.E."/>
            <person name="Barry K."/>
            <person name="Bills G."/>
            <person name="Bluhm B.H."/>
            <person name="Cannon C."/>
            <person name="Castanera R."/>
            <person name="Culley D.E."/>
            <person name="Daum C."/>
            <person name="Ezra D."/>
            <person name="Gonzalez J.B."/>
            <person name="Henrissat B."/>
            <person name="Kuo A."/>
            <person name="Liang C."/>
            <person name="Lipzen A."/>
            <person name="Lutzoni F."/>
            <person name="Magnuson J."/>
            <person name="Mondo S."/>
            <person name="Nolan M."/>
            <person name="Ohm R."/>
            <person name="Pangilinan J."/>
            <person name="Park H.-J."/>
            <person name="Ramirez L."/>
            <person name="Alfaro M."/>
            <person name="Sun H."/>
            <person name="Tritt A."/>
            <person name="Yoshinaga Y."/>
            <person name="Zwiers L.-H."/>
            <person name="Turgeon B.G."/>
            <person name="Goodwin S.B."/>
            <person name="Spatafora J.W."/>
            <person name="Crous P.W."/>
            <person name="Grigoriev I.V."/>
        </authorList>
    </citation>
    <scope>NUCLEOTIDE SEQUENCE</scope>
    <source>
        <strain evidence="7">CBS 342.82</strain>
    </source>
</reference>
<organism evidence="7">
    <name type="scientific">Dissoconium aciculare CBS 342.82</name>
    <dbReference type="NCBI Taxonomy" id="1314786"/>
    <lineage>
        <taxon>Eukaryota</taxon>
        <taxon>Fungi</taxon>
        <taxon>Dikarya</taxon>
        <taxon>Ascomycota</taxon>
        <taxon>Pezizomycotina</taxon>
        <taxon>Dothideomycetes</taxon>
        <taxon>Dothideomycetidae</taxon>
        <taxon>Mycosphaerellales</taxon>
        <taxon>Dissoconiaceae</taxon>
        <taxon>Dissoconium</taxon>
    </lineage>
</organism>
<dbReference type="Proteomes" id="UP000504637">
    <property type="component" value="Unplaced"/>
</dbReference>
<feature type="transmembrane region" description="Helical" evidence="4">
    <location>
        <begin position="316"/>
        <end position="335"/>
    </location>
</feature>
<evidence type="ECO:0000313" key="7">
    <source>
        <dbReference type="RefSeq" id="XP_033460294.1"/>
    </source>
</evidence>
<feature type="transmembrane region" description="Helical" evidence="4">
    <location>
        <begin position="378"/>
        <end position="401"/>
    </location>
</feature>
<dbReference type="RefSeq" id="XP_033460294.1">
    <property type="nucleotide sequence ID" value="XM_033599527.1"/>
</dbReference>
<dbReference type="Pfam" id="PF07690">
    <property type="entry name" value="MFS_1"/>
    <property type="match status" value="1"/>
</dbReference>
<feature type="region of interest" description="Disordered" evidence="3">
    <location>
        <begin position="1"/>
        <end position="38"/>
    </location>
</feature>
<evidence type="ECO:0000256" key="1">
    <source>
        <dbReference type="ARBA" id="ARBA00004141"/>
    </source>
</evidence>
<dbReference type="OrthoDB" id="2213137at2759"/>
<keyword evidence="6" id="KW-1185">Reference proteome</keyword>
<evidence type="ECO:0000256" key="2">
    <source>
        <dbReference type="ARBA" id="ARBA00006727"/>
    </source>
</evidence>
<feature type="compositionally biased region" description="Basic and acidic residues" evidence="3">
    <location>
        <begin position="10"/>
        <end position="22"/>
    </location>
</feature>
<evidence type="ECO:0000256" key="4">
    <source>
        <dbReference type="SAM" id="Phobius"/>
    </source>
</evidence>
<dbReference type="GeneID" id="54357326"/>
<reference evidence="7" key="2">
    <citation type="submission" date="2020-04" db="EMBL/GenBank/DDBJ databases">
        <authorList>
            <consortium name="NCBI Genome Project"/>
        </authorList>
    </citation>
    <scope>NUCLEOTIDE SEQUENCE</scope>
    <source>
        <strain evidence="7">CBS 342.82</strain>
    </source>
</reference>
<evidence type="ECO:0000256" key="3">
    <source>
        <dbReference type="SAM" id="MobiDB-lite"/>
    </source>
</evidence>
<dbReference type="InterPro" id="IPR020846">
    <property type="entry name" value="MFS_dom"/>
</dbReference>
<dbReference type="PANTHER" id="PTHR11360">
    <property type="entry name" value="MONOCARBOXYLATE TRANSPORTER"/>
    <property type="match status" value="1"/>
</dbReference>
<feature type="transmembrane region" description="Helical" evidence="4">
    <location>
        <begin position="45"/>
        <end position="64"/>
    </location>
</feature>
<dbReference type="InterPro" id="IPR036259">
    <property type="entry name" value="MFS_trans_sf"/>
</dbReference>
<proteinExistence type="inferred from homology"/>
<feature type="transmembrane region" description="Helical" evidence="4">
    <location>
        <begin position="248"/>
        <end position="266"/>
    </location>
</feature>
<comment type="similarity">
    <text evidence="2">Belongs to the major facilitator superfamily. Monocarboxylate porter (TC 2.A.1.13) family.</text>
</comment>
<evidence type="ECO:0000259" key="5">
    <source>
        <dbReference type="PROSITE" id="PS50850"/>
    </source>
</evidence>
<dbReference type="InterPro" id="IPR011701">
    <property type="entry name" value="MFS"/>
</dbReference>
<dbReference type="InterPro" id="IPR050327">
    <property type="entry name" value="Proton-linked_MCT"/>
</dbReference>
<feature type="transmembrane region" description="Helical" evidence="4">
    <location>
        <begin position="117"/>
        <end position="134"/>
    </location>
</feature>
<feature type="transmembrane region" description="Helical" evidence="4">
    <location>
        <begin position="341"/>
        <end position="358"/>
    </location>
</feature>
<keyword evidence="4" id="KW-0812">Transmembrane</keyword>
<dbReference type="PROSITE" id="PS50850">
    <property type="entry name" value="MFS"/>
    <property type="match status" value="1"/>
</dbReference>
<feature type="transmembrane region" description="Helical" evidence="4">
    <location>
        <begin position="173"/>
        <end position="195"/>
    </location>
</feature>
<feature type="transmembrane region" description="Helical" evidence="4">
    <location>
        <begin position="84"/>
        <end position="105"/>
    </location>
</feature>
<dbReference type="AlphaFoldDB" id="A0A6J3M5V1"/>
<feature type="domain" description="Major facilitator superfamily (MFS) profile" evidence="5">
    <location>
        <begin position="249"/>
        <end position="452"/>
    </location>
</feature>
<accession>A0A6J3M5V1</accession>
<dbReference type="SUPFAM" id="SSF103473">
    <property type="entry name" value="MFS general substrate transporter"/>
    <property type="match status" value="1"/>
</dbReference>